<proteinExistence type="predicted"/>
<organism evidence="2 3">
    <name type="scientific">Desulfotruncus arcticus DSM 17038</name>
    <dbReference type="NCBI Taxonomy" id="1121424"/>
    <lineage>
        <taxon>Bacteria</taxon>
        <taxon>Bacillati</taxon>
        <taxon>Bacillota</taxon>
        <taxon>Clostridia</taxon>
        <taxon>Eubacteriales</taxon>
        <taxon>Desulfallaceae</taxon>
        <taxon>Desulfotruncus</taxon>
    </lineage>
</organism>
<reference evidence="3" key="1">
    <citation type="submission" date="2016-10" db="EMBL/GenBank/DDBJ databases">
        <authorList>
            <person name="Varghese N."/>
            <person name="Submissions S."/>
        </authorList>
    </citation>
    <scope>NUCLEOTIDE SEQUENCE [LARGE SCALE GENOMIC DNA]</scope>
    <source>
        <strain evidence="3">DSM 17038</strain>
    </source>
</reference>
<name>A0A1I2RDN1_9FIRM</name>
<evidence type="ECO:0000259" key="1">
    <source>
        <dbReference type="Pfam" id="PF25583"/>
    </source>
</evidence>
<protein>
    <submittedName>
        <fullName evidence="2">WYL domain-containing protein</fullName>
    </submittedName>
</protein>
<sequence length="114" mass="13097">MEKDLEKRWGISSDQELDVVIHFKSTTWHRTALERLRADVSRRQVCNNNCKLANQEDGSIILYDKVEGLSEFAHWIRSYGDAAEIVKPESLREIMAGTGRKMLERYGQGGRGNE</sequence>
<feature type="domain" description="WCX" evidence="1">
    <location>
        <begin position="34"/>
        <end position="103"/>
    </location>
</feature>
<keyword evidence="3" id="KW-1185">Reference proteome</keyword>
<dbReference type="Proteomes" id="UP000199337">
    <property type="component" value="Unassembled WGS sequence"/>
</dbReference>
<accession>A0A1I2RDN1</accession>
<dbReference type="AlphaFoldDB" id="A0A1I2RDN1"/>
<evidence type="ECO:0000313" key="2">
    <source>
        <dbReference type="EMBL" id="SFG37599.1"/>
    </source>
</evidence>
<evidence type="ECO:0000313" key="3">
    <source>
        <dbReference type="Proteomes" id="UP000199337"/>
    </source>
</evidence>
<gene>
    <name evidence="2" type="ORF">SAMN05660649_01475</name>
</gene>
<dbReference type="Pfam" id="PF25583">
    <property type="entry name" value="WCX"/>
    <property type="match status" value="1"/>
</dbReference>
<dbReference type="STRING" id="341036.SAMN05660649_01475"/>
<dbReference type="EMBL" id="FOOX01000004">
    <property type="protein sequence ID" value="SFG37599.1"/>
    <property type="molecule type" value="Genomic_DNA"/>
</dbReference>
<dbReference type="InterPro" id="IPR057727">
    <property type="entry name" value="WCX_dom"/>
</dbReference>